<organism evidence="7 8">
    <name type="scientific">Bogoriella caseilytica</name>
    <dbReference type="NCBI Taxonomy" id="56055"/>
    <lineage>
        <taxon>Bacteria</taxon>
        <taxon>Bacillati</taxon>
        <taxon>Actinomycetota</taxon>
        <taxon>Actinomycetes</taxon>
        <taxon>Micrococcales</taxon>
        <taxon>Bogoriellaceae</taxon>
        <taxon>Bogoriella</taxon>
    </lineage>
</organism>
<dbReference type="InterPro" id="IPR007168">
    <property type="entry name" value="Phageshock_PspC_N"/>
</dbReference>
<evidence type="ECO:0000256" key="1">
    <source>
        <dbReference type="ARBA" id="ARBA00022679"/>
    </source>
</evidence>
<feature type="transmembrane region" description="Helical" evidence="4">
    <location>
        <begin position="43"/>
        <end position="66"/>
    </location>
</feature>
<keyword evidence="3" id="KW-0902">Two-component regulatory system</keyword>
<keyword evidence="4" id="KW-0472">Membrane</keyword>
<accession>A0A3N2BEE4</accession>
<evidence type="ECO:0000313" key="8">
    <source>
        <dbReference type="Proteomes" id="UP000280668"/>
    </source>
</evidence>
<keyword evidence="2" id="KW-0418">Kinase</keyword>
<dbReference type="Pfam" id="PF13581">
    <property type="entry name" value="HATPase_c_2"/>
    <property type="match status" value="1"/>
</dbReference>
<evidence type="ECO:0000259" key="5">
    <source>
        <dbReference type="Pfam" id="PF04024"/>
    </source>
</evidence>
<feature type="domain" description="Histidine kinase/HSP90-like ATPase" evidence="6">
    <location>
        <begin position="306"/>
        <end position="364"/>
    </location>
</feature>
<dbReference type="EMBL" id="RKHK01000001">
    <property type="protein sequence ID" value="ROR73627.1"/>
    <property type="molecule type" value="Genomic_DNA"/>
</dbReference>
<dbReference type="SUPFAM" id="SSF55874">
    <property type="entry name" value="ATPase domain of HSP90 chaperone/DNA topoisomerase II/histidine kinase"/>
    <property type="match status" value="1"/>
</dbReference>
<dbReference type="GO" id="GO:0016301">
    <property type="term" value="F:kinase activity"/>
    <property type="evidence" value="ECO:0007669"/>
    <property type="project" value="UniProtKB-KW"/>
</dbReference>
<evidence type="ECO:0000259" key="6">
    <source>
        <dbReference type="Pfam" id="PF13581"/>
    </source>
</evidence>
<dbReference type="OrthoDB" id="3534856at2"/>
<evidence type="ECO:0000256" key="2">
    <source>
        <dbReference type="ARBA" id="ARBA00022777"/>
    </source>
</evidence>
<dbReference type="InterPro" id="IPR003594">
    <property type="entry name" value="HATPase_dom"/>
</dbReference>
<dbReference type="Pfam" id="PF04024">
    <property type="entry name" value="PspC"/>
    <property type="match status" value="1"/>
</dbReference>
<dbReference type="InterPro" id="IPR050482">
    <property type="entry name" value="Sensor_HK_TwoCompSys"/>
</dbReference>
<keyword evidence="4" id="KW-1133">Transmembrane helix</keyword>
<comment type="caution">
    <text evidence="7">The sequence shown here is derived from an EMBL/GenBank/DDBJ whole genome shotgun (WGS) entry which is preliminary data.</text>
</comment>
<evidence type="ECO:0000256" key="3">
    <source>
        <dbReference type="ARBA" id="ARBA00023012"/>
    </source>
</evidence>
<keyword evidence="8" id="KW-1185">Reference proteome</keyword>
<feature type="transmembrane region" description="Helical" evidence="4">
    <location>
        <begin position="99"/>
        <end position="118"/>
    </location>
</feature>
<dbReference type="Proteomes" id="UP000280668">
    <property type="component" value="Unassembled WGS sequence"/>
</dbReference>
<feature type="transmembrane region" description="Helical" evidence="4">
    <location>
        <begin position="124"/>
        <end position="143"/>
    </location>
</feature>
<gene>
    <name evidence="7" type="ORF">EDD31_2014</name>
</gene>
<proteinExistence type="predicted"/>
<name>A0A3N2BEE4_9MICO</name>
<dbReference type="InterPro" id="IPR036890">
    <property type="entry name" value="HATPase_C_sf"/>
</dbReference>
<evidence type="ECO:0000256" key="4">
    <source>
        <dbReference type="SAM" id="Phobius"/>
    </source>
</evidence>
<dbReference type="PANTHER" id="PTHR24421">
    <property type="entry name" value="NITRATE/NITRITE SENSOR PROTEIN NARX-RELATED"/>
    <property type="match status" value="1"/>
</dbReference>
<sequence>MTRVNPMPPERPALVRPRHGRILGGVCAGLAAHLRLSPTTLRIALAASTLVAGAGALFYLWLWLTVPGMKAGQEERSPALARLAPRLREAQSDGRVRDLSVAAGLLALAAIVLFIHGWSSPPAWLLPVTLVAIGAAIAWHELVASRRGGAGRARMIAAVAAGIVLAVAGSVVLLAQGRQVGEVLTAIVGGLVIVLGVVIVLAPVLLRLLSELGEERAARAREAERADIAAHLHDSVLQTLALIRSRSHDDDVARLARAQERELRTWLYADRPEPGTSVADALRTMAGEVEDIHGVPIDVVTAGDAVPDAGTETLTAAAREALSNAVRHGQAPVSLYVETSPEAVEVFVRDRGEGFDLNEVPPDRYGVRESIIGRMERHGGSAWVRSRESGTEVHLRIPHQTARKPNAETEAHTGAERG</sequence>
<feature type="domain" description="Phage shock protein PspC N-terminal" evidence="5">
    <location>
        <begin position="13"/>
        <end position="67"/>
    </location>
</feature>
<reference evidence="7 8" key="1">
    <citation type="submission" date="2018-11" db="EMBL/GenBank/DDBJ databases">
        <title>Sequencing the genomes of 1000 actinobacteria strains.</title>
        <authorList>
            <person name="Klenk H.-P."/>
        </authorList>
    </citation>
    <scope>NUCLEOTIDE SEQUENCE [LARGE SCALE GENOMIC DNA]</scope>
    <source>
        <strain evidence="7 8">DSM 11294</strain>
    </source>
</reference>
<dbReference type="PANTHER" id="PTHR24421:SF61">
    <property type="entry name" value="OXYGEN SENSOR HISTIDINE KINASE NREB"/>
    <property type="match status" value="1"/>
</dbReference>
<evidence type="ECO:0000313" key="7">
    <source>
        <dbReference type="EMBL" id="ROR73627.1"/>
    </source>
</evidence>
<keyword evidence="1" id="KW-0808">Transferase</keyword>
<feature type="transmembrane region" description="Helical" evidence="4">
    <location>
        <begin position="155"/>
        <end position="177"/>
    </location>
</feature>
<feature type="transmembrane region" description="Helical" evidence="4">
    <location>
        <begin position="183"/>
        <end position="206"/>
    </location>
</feature>
<dbReference type="Gene3D" id="3.30.565.10">
    <property type="entry name" value="Histidine kinase-like ATPase, C-terminal domain"/>
    <property type="match status" value="1"/>
</dbReference>
<dbReference type="GO" id="GO:0000160">
    <property type="term" value="P:phosphorelay signal transduction system"/>
    <property type="evidence" value="ECO:0007669"/>
    <property type="project" value="UniProtKB-KW"/>
</dbReference>
<protein>
    <submittedName>
        <fullName evidence="7">Phage shock protein C (PspC) family protein</fullName>
    </submittedName>
</protein>
<dbReference type="AlphaFoldDB" id="A0A3N2BEE4"/>
<keyword evidence="4" id="KW-0812">Transmembrane</keyword>